<evidence type="ECO:0000256" key="3">
    <source>
        <dbReference type="ARBA" id="ARBA00023163"/>
    </source>
</evidence>
<dbReference type="AlphaFoldDB" id="A0A1H9ENU9"/>
<dbReference type="GO" id="GO:0003700">
    <property type="term" value="F:DNA-binding transcription factor activity"/>
    <property type="evidence" value="ECO:0007669"/>
    <property type="project" value="InterPro"/>
</dbReference>
<dbReference type="Pfam" id="PF12833">
    <property type="entry name" value="HTH_18"/>
    <property type="match status" value="1"/>
</dbReference>
<evidence type="ECO:0000313" key="6">
    <source>
        <dbReference type="Proteomes" id="UP000199410"/>
    </source>
</evidence>
<dbReference type="EMBL" id="FOEL01000004">
    <property type="protein sequence ID" value="SEQ27295.1"/>
    <property type="molecule type" value="Genomic_DNA"/>
</dbReference>
<dbReference type="PANTHER" id="PTHR43280:SF2">
    <property type="entry name" value="HTH-TYPE TRANSCRIPTIONAL REGULATOR EXSA"/>
    <property type="match status" value="1"/>
</dbReference>
<dbReference type="InterPro" id="IPR018060">
    <property type="entry name" value="HTH_AraC"/>
</dbReference>
<keyword evidence="2" id="KW-0238">DNA-binding</keyword>
<dbReference type="PROSITE" id="PS01124">
    <property type="entry name" value="HTH_ARAC_FAMILY_2"/>
    <property type="match status" value="1"/>
</dbReference>
<keyword evidence="3" id="KW-0804">Transcription</keyword>
<comment type="caution">
    <text evidence="5">The sequence shown here is derived from an EMBL/GenBank/DDBJ whole genome shotgun (WGS) entry which is preliminary data.</text>
</comment>
<dbReference type="SMART" id="SM00342">
    <property type="entry name" value="HTH_ARAC"/>
    <property type="match status" value="1"/>
</dbReference>
<dbReference type="GO" id="GO:0043565">
    <property type="term" value="F:sequence-specific DNA binding"/>
    <property type="evidence" value="ECO:0007669"/>
    <property type="project" value="InterPro"/>
</dbReference>
<feature type="domain" description="HTH araC/xylS-type" evidence="4">
    <location>
        <begin position="152"/>
        <end position="250"/>
    </location>
</feature>
<dbReference type="Proteomes" id="UP000199410">
    <property type="component" value="Unassembled WGS sequence"/>
</dbReference>
<dbReference type="PRINTS" id="PR00032">
    <property type="entry name" value="HTHARAC"/>
</dbReference>
<organism evidence="5 6">
    <name type="scientific">Lysinibacillus fusiformis</name>
    <dbReference type="NCBI Taxonomy" id="28031"/>
    <lineage>
        <taxon>Bacteria</taxon>
        <taxon>Bacillati</taxon>
        <taxon>Bacillota</taxon>
        <taxon>Bacilli</taxon>
        <taxon>Bacillales</taxon>
        <taxon>Bacillaceae</taxon>
        <taxon>Lysinibacillus</taxon>
    </lineage>
</organism>
<dbReference type="InterPro" id="IPR020449">
    <property type="entry name" value="Tscrpt_reg_AraC-type_HTH"/>
</dbReference>
<proteinExistence type="predicted"/>
<dbReference type="SUPFAM" id="SSF46689">
    <property type="entry name" value="Homeodomain-like"/>
    <property type="match status" value="2"/>
</dbReference>
<dbReference type="Gene3D" id="1.10.10.60">
    <property type="entry name" value="Homeodomain-like"/>
    <property type="match status" value="2"/>
</dbReference>
<gene>
    <name evidence="5" type="ORF">SAMN02787113_01364</name>
</gene>
<evidence type="ECO:0000313" key="5">
    <source>
        <dbReference type="EMBL" id="SEQ27295.1"/>
    </source>
</evidence>
<protein>
    <submittedName>
        <fullName evidence="5">Transcriptional regulator, AraC family</fullName>
    </submittedName>
</protein>
<accession>A0A1H9ENU9</accession>
<evidence type="ECO:0000256" key="2">
    <source>
        <dbReference type="ARBA" id="ARBA00023125"/>
    </source>
</evidence>
<sequence>MGKIMQLHQHSMSETISKRYFQEIDNINQYIGVEEFFNIESKLIFEIYHLESTKAKKSLHELIDILSIRFGKQVIKIVRGYFSVLSSIVARKLLDNQVPSKKAFAFNIACNDMIENQMKDAEFLQFADDLIDFFVYFIADRKQPTFRHQTVNKVIMYINDELENDLTVESIANNFHISTSHLSRIFREHVGITLVEYLNVRRVEESQYYLRHTNKSITSISDQFHFCNQSYFTRIFKKYTGVTPKHFRDELHHEFYRFEMAETELQNA</sequence>
<dbReference type="InterPro" id="IPR009057">
    <property type="entry name" value="Homeodomain-like_sf"/>
</dbReference>
<name>A0A1H9ENU9_9BACI</name>
<dbReference type="PANTHER" id="PTHR43280">
    <property type="entry name" value="ARAC-FAMILY TRANSCRIPTIONAL REGULATOR"/>
    <property type="match status" value="1"/>
</dbReference>
<evidence type="ECO:0000259" key="4">
    <source>
        <dbReference type="PROSITE" id="PS01124"/>
    </source>
</evidence>
<evidence type="ECO:0000256" key="1">
    <source>
        <dbReference type="ARBA" id="ARBA00023015"/>
    </source>
</evidence>
<reference evidence="5 6" key="1">
    <citation type="submission" date="2016-10" db="EMBL/GenBank/DDBJ databases">
        <authorList>
            <person name="Varghese N."/>
            <person name="Submissions S."/>
        </authorList>
    </citation>
    <scope>NUCLEOTIDE SEQUENCE [LARGE SCALE GENOMIC DNA]</scope>
    <source>
        <strain evidence="5 6">TC-13</strain>
    </source>
</reference>
<keyword evidence="1" id="KW-0805">Transcription regulation</keyword>